<evidence type="ECO:0000256" key="1">
    <source>
        <dbReference type="SAM" id="Phobius"/>
    </source>
</evidence>
<keyword evidence="1" id="KW-1133">Transmembrane helix</keyword>
<gene>
    <name evidence="2" type="ORF">EB812_10395</name>
</gene>
<protein>
    <submittedName>
        <fullName evidence="2">Uncharacterized protein</fullName>
    </submittedName>
</protein>
<feature type="transmembrane region" description="Helical" evidence="1">
    <location>
        <begin position="202"/>
        <end position="222"/>
    </location>
</feature>
<sequence length="265" mass="27548">MLLKILLTPLLILLCAGVTRRWGTFLGGAVAGLPLISGPTSFFLTLEQGPAFAAAASYNTLLGVVACAATALAYPWLAVWGLPWFGALPLSLAGFFVTGWLVLGLPHAPWLAVVLALAMPVGILALLPAAPQGPPPPPHPLAARLRLPLQMAWGAALVLGVTAAAQRLGPGWSGVLMFFPVMICAIVPFVHASGGPTAVVRIMRGFMAGWFGCIAFAVVIMAGVERLPLWPCYTLAATAALVTGAGVTLQEERRFGAAVRGKEAR</sequence>
<dbReference type="RefSeq" id="WP_130958259.1">
    <property type="nucleotide sequence ID" value="NZ_JBHSHA010000014.1"/>
</dbReference>
<feature type="transmembrane region" description="Helical" evidence="1">
    <location>
        <begin position="51"/>
        <end position="77"/>
    </location>
</feature>
<reference evidence="2 3" key="1">
    <citation type="submission" date="2018-12" db="EMBL/GenBank/DDBJ databases">
        <title>First genome draft of Desulfovibrio legallis sp. nov.</title>
        <authorList>
            <person name="Ben Dhia O."/>
            <person name="Najjari A."/>
            <person name="Ferjani R."/>
            <person name="Fhoula I."/>
            <person name="Fardeau M.-L."/>
            <person name="Boudabbous A."/>
            <person name="Ouzari H.I."/>
        </authorList>
    </citation>
    <scope>NUCLEOTIDE SEQUENCE [LARGE SCALE GENOMIC DNA]</scope>
    <source>
        <strain evidence="2 3">H1T</strain>
    </source>
</reference>
<feature type="transmembrane region" description="Helical" evidence="1">
    <location>
        <begin position="84"/>
        <end position="103"/>
    </location>
</feature>
<dbReference type="AlphaFoldDB" id="A0A6H3F9M0"/>
<feature type="transmembrane region" description="Helical" evidence="1">
    <location>
        <begin position="228"/>
        <end position="249"/>
    </location>
</feature>
<comment type="caution">
    <text evidence="2">The sequence shown here is derived from an EMBL/GenBank/DDBJ whole genome shotgun (WGS) entry which is preliminary data.</text>
</comment>
<dbReference type="Proteomes" id="UP000292919">
    <property type="component" value="Unassembled WGS sequence"/>
</dbReference>
<dbReference type="EMBL" id="SIXC01000014">
    <property type="protein sequence ID" value="TBH78620.1"/>
    <property type="molecule type" value="Genomic_DNA"/>
</dbReference>
<feature type="transmembrane region" description="Helical" evidence="1">
    <location>
        <begin position="171"/>
        <end position="190"/>
    </location>
</feature>
<keyword evidence="1" id="KW-0812">Transmembrane</keyword>
<feature type="transmembrane region" description="Helical" evidence="1">
    <location>
        <begin position="109"/>
        <end position="127"/>
    </location>
</feature>
<name>A0A6H3F9M0_9BACT</name>
<keyword evidence="1" id="KW-0472">Membrane</keyword>
<organism evidence="2 3">
    <name type="scientific">Desulfovibrio legallii</name>
    <dbReference type="NCBI Taxonomy" id="571438"/>
    <lineage>
        <taxon>Bacteria</taxon>
        <taxon>Pseudomonadati</taxon>
        <taxon>Thermodesulfobacteriota</taxon>
        <taxon>Desulfovibrionia</taxon>
        <taxon>Desulfovibrionales</taxon>
        <taxon>Desulfovibrionaceae</taxon>
        <taxon>Desulfovibrio</taxon>
    </lineage>
</organism>
<accession>A0A6H3F9M0</accession>
<evidence type="ECO:0000313" key="3">
    <source>
        <dbReference type="Proteomes" id="UP000292919"/>
    </source>
</evidence>
<evidence type="ECO:0000313" key="2">
    <source>
        <dbReference type="EMBL" id="TBH78620.1"/>
    </source>
</evidence>
<proteinExistence type="predicted"/>
<keyword evidence="3" id="KW-1185">Reference proteome</keyword>